<dbReference type="PROSITE" id="PS00730">
    <property type="entry name" value="AP_NUCLEASE_F2_2"/>
    <property type="match status" value="1"/>
</dbReference>
<dbReference type="SUPFAM" id="SSF51658">
    <property type="entry name" value="Xylose isomerase-like"/>
    <property type="match status" value="1"/>
</dbReference>
<dbReference type="AlphaFoldDB" id="A0A2T3GAN4"/>
<dbReference type="InterPro" id="IPR036237">
    <property type="entry name" value="Xyl_isomerase-like_sf"/>
</dbReference>
<sequence length="307" mass="33462">MGVHDDPEQRGDVLYIGSHLSTAGGWEALIKRSHDEGGNAFAFFPRSPYGRRSKALDPAGAGEFGRMLKAEDYGPLVVHAPYVYNLAGKDPAKREFAIHALVEDMTLLGAIRAAGQETYLNIHPGAHVGQGAETGCRLIAEGLDRVFELLAGGSKDDDLDDDGSVMILLETMAGKGTECGRTFEELRTIIDGVDPAVRGRVGITFDTCHVFDAGYDLLDDYDGVMASLDEVIGFDRVKAIHANDSQFGLGSHKDRHANIGEGKLGVPFFTRLVNDPRMARLPMILETKELTETTHREEIALLRGLRR</sequence>
<proteinExistence type="inferred from homology"/>
<feature type="binding site" evidence="7">
    <location>
        <position position="254"/>
    </location>
    <ligand>
        <name>Zn(2+)</name>
        <dbReference type="ChEBI" id="CHEBI:29105"/>
        <label>3</label>
    </ligand>
</feature>
<dbReference type="PANTHER" id="PTHR21445">
    <property type="entry name" value="ENDONUCLEASE IV ENDODEOXYRIBONUCLEASE IV"/>
    <property type="match status" value="1"/>
</dbReference>
<keyword evidence="4 7" id="KW-0378">Hydrolase</keyword>
<evidence type="ECO:0000313" key="10">
    <source>
        <dbReference type="Proteomes" id="UP000240228"/>
    </source>
</evidence>
<dbReference type="Gene3D" id="3.20.20.150">
    <property type="entry name" value="Divalent-metal-dependent TIM barrel enzymes"/>
    <property type="match status" value="1"/>
</dbReference>
<dbReference type="PANTHER" id="PTHR21445:SF0">
    <property type="entry name" value="APURINIC-APYRIMIDINIC ENDONUCLEASE"/>
    <property type="match status" value="1"/>
</dbReference>
<dbReference type="PROSITE" id="PS51432">
    <property type="entry name" value="AP_NUCLEASE_F2_4"/>
    <property type="match status" value="1"/>
</dbReference>
<feature type="binding site" evidence="7">
    <location>
        <position position="206"/>
    </location>
    <ligand>
        <name>Zn(2+)</name>
        <dbReference type="ChEBI" id="CHEBI:29105"/>
        <label>2</label>
    </ligand>
</feature>
<dbReference type="InterPro" id="IPR013022">
    <property type="entry name" value="Xyl_isomerase-like_TIM-brl"/>
</dbReference>
<dbReference type="PROSITE" id="PS00731">
    <property type="entry name" value="AP_NUCLEASE_F2_3"/>
    <property type="match status" value="1"/>
</dbReference>
<dbReference type="GO" id="GO:0008833">
    <property type="term" value="F:deoxyribonuclease IV (phage-T4-induced) activity"/>
    <property type="evidence" value="ECO:0007669"/>
    <property type="project" value="UniProtKB-UniRule"/>
</dbReference>
<dbReference type="InterPro" id="IPR001719">
    <property type="entry name" value="AP_endonuc_2"/>
</dbReference>
<dbReference type="Pfam" id="PF01261">
    <property type="entry name" value="AP_endonuc_2"/>
    <property type="match status" value="1"/>
</dbReference>
<dbReference type="InterPro" id="IPR018246">
    <property type="entry name" value="AP_endonuc_F2_Zn_BS"/>
</dbReference>
<keyword evidence="7" id="KW-0540">Nuclease</keyword>
<dbReference type="FunFam" id="3.20.20.150:FF:000001">
    <property type="entry name" value="Probable endonuclease 4"/>
    <property type="match status" value="1"/>
</dbReference>
<evidence type="ECO:0000256" key="6">
    <source>
        <dbReference type="ARBA" id="ARBA00023204"/>
    </source>
</evidence>
<keyword evidence="10" id="KW-1185">Reference proteome</keyword>
<feature type="binding site" evidence="7">
    <location>
        <position position="209"/>
    </location>
    <ligand>
        <name>Zn(2+)</name>
        <dbReference type="ChEBI" id="CHEBI:29105"/>
        <label>3</label>
    </ligand>
</feature>
<name>A0A2T3GAN4_9BIFI</name>
<dbReference type="GO" id="GO:0008270">
    <property type="term" value="F:zinc ion binding"/>
    <property type="evidence" value="ECO:0007669"/>
    <property type="project" value="UniProtKB-UniRule"/>
</dbReference>
<feature type="domain" description="Xylose isomerase-like TIM barrel" evidence="8">
    <location>
        <begin position="33"/>
        <end position="303"/>
    </location>
</feature>
<keyword evidence="5 7" id="KW-0862">Zinc</keyword>
<evidence type="ECO:0000256" key="2">
    <source>
        <dbReference type="ARBA" id="ARBA00022723"/>
    </source>
</evidence>
<dbReference type="EC" id="3.1.21.2" evidence="7"/>
<dbReference type="GO" id="GO:0003677">
    <property type="term" value="F:DNA binding"/>
    <property type="evidence" value="ECO:0007669"/>
    <property type="project" value="InterPro"/>
</dbReference>
<keyword evidence="3 7" id="KW-0227">DNA damage</keyword>
<feature type="binding site" evidence="7">
    <location>
        <position position="256"/>
    </location>
    <ligand>
        <name>Zn(2+)</name>
        <dbReference type="ChEBI" id="CHEBI:29105"/>
        <label>3</label>
    </ligand>
</feature>
<gene>
    <name evidence="7" type="primary">nfo</name>
    <name evidence="9" type="ORF">CPA40_05585</name>
</gene>
<dbReference type="NCBIfam" id="TIGR00587">
    <property type="entry name" value="nfo"/>
    <property type="match status" value="1"/>
</dbReference>
<evidence type="ECO:0000256" key="4">
    <source>
        <dbReference type="ARBA" id="ARBA00022801"/>
    </source>
</evidence>
<feature type="binding site" evidence="7">
    <location>
        <position position="170"/>
    </location>
    <ligand>
        <name>Zn(2+)</name>
        <dbReference type="ChEBI" id="CHEBI:29105"/>
        <label>2</label>
    </ligand>
</feature>
<reference evidence="9 10" key="2">
    <citation type="submission" date="2018-03" db="EMBL/GenBank/DDBJ databases">
        <title>The comparative genomics of Bifidobacterium callitrichos reflects dietary carbohydrate utilization within the common marmoset gut.</title>
        <authorList>
            <person name="Rani A."/>
        </authorList>
    </citation>
    <scope>NUCLEOTIDE SEQUENCE [LARGE SCALE GENOMIC DNA]</scope>
    <source>
        <strain evidence="9 10">UMA51805</strain>
    </source>
</reference>
<comment type="cofactor">
    <cofactor evidence="7">
        <name>Zn(2+)</name>
        <dbReference type="ChEBI" id="CHEBI:29105"/>
    </cofactor>
    <text evidence="7">Binds 3 Zn(2+) ions.</text>
</comment>
<dbReference type="EMBL" id="NWTX01000007">
    <property type="protein sequence ID" value="PST46523.1"/>
    <property type="molecule type" value="Genomic_DNA"/>
</dbReference>
<reference evidence="10" key="1">
    <citation type="submission" date="2017-09" db="EMBL/GenBank/DDBJ databases">
        <authorList>
            <person name="Sela D.A."/>
            <person name="Albert K."/>
        </authorList>
    </citation>
    <scope>NUCLEOTIDE SEQUENCE [LARGE SCALE GENOMIC DNA]</scope>
    <source>
        <strain evidence="10">UMA51805</strain>
    </source>
</reference>
<evidence type="ECO:0000256" key="5">
    <source>
        <dbReference type="ARBA" id="ARBA00022833"/>
    </source>
</evidence>
<comment type="catalytic activity">
    <reaction evidence="7">
        <text>Endonucleolytic cleavage to 5'-phosphooligonucleotide end-products.</text>
        <dbReference type="EC" id="3.1.21.2"/>
    </reaction>
</comment>
<protein>
    <recommendedName>
        <fullName evidence="7">Probable endonuclease 4</fullName>
        <ecNumber evidence="7">3.1.21.2</ecNumber>
    </recommendedName>
    <alternativeName>
        <fullName evidence="7">Endodeoxyribonuclease IV</fullName>
    </alternativeName>
    <alternativeName>
        <fullName evidence="7">Endonuclease IV</fullName>
    </alternativeName>
</protein>
<dbReference type="CDD" id="cd00019">
    <property type="entry name" value="AP2Ec"/>
    <property type="match status" value="1"/>
</dbReference>
<feature type="binding site" evidence="7">
    <location>
        <position position="286"/>
    </location>
    <ligand>
        <name>Zn(2+)</name>
        <dbReference type="ChEBI" id="CHEBI:29105"/>
        <label>2</label>
    </ligand>
</feature>
<keyword evidence="2 7" id="KW-0479">Metal-binding</keyword>
<keyword evidence="6 7" id="KW-0234">DNA repair</keyword>
<evidence type="ECO:0000256" key="1">
    <source>
        <dbReference type="ARBA" id="ARBA00005340"/>
    </source>
</evidence>
<comment type="similarity">
    <text evidence="1 7">Belongs to the AP endonuclease 2 family.</text>
</comment>
<feature type="binding site" evidence="7">
    <location>
        <position position="123"/>
    </location>
    <ligand>
        <name>Zn(2+)</name>
        <dbReference type="ChEBI" id="CHEBI:29105"/>
        <label>1</label>
    </ligand>
</feature>
<feature type="binding site" evidence="7">
    <location>
        <position position="79"/>
    </location>
    <ligand>
        <name>Zn(2+)</name>
        <dbReference type="ChEBI" id="CHEBI:29105"/>
        <label>1</label>
    </ligand>
</feature>
<dbReference type="HAMAP" id="MF_00152">
    <property type="entry name" value="Nfo"/>
    <property type="match status" value="1"/>
</dbReference>
<evidence type="ECO:0000256" key="3">
    <source>
        <dbReference type="ARBA" id="ARBA00022763"/>
    </source>
</evidence>
<keyword evidence="7 9" id="KW-0255">Endonuclease</keyword>
<evidence type="ECO:0000259" key="8">
    <source>
        <dbReference type="Pfam" id="PF01261"/>
    </source>
</evidence>
<dbReference type="GO" id="GO:0003906">
    <property type="term" value="F:DNA-(apurinic or apyrimidinic site) endonuclease activity"/>
    <property type="evidence" value="ECO:0007669"/>
    <property type="project" value="TreeGrafter"/>
</dbReference>
<evidence type="ECO:0000313" key="9">
    <source>
        <dbReference type="EMBL" id="PST46523.1"/>
    </source>
</evidence>
<accession>A0A2T3GAN4</accession>
<dbReference type="GO" id="GO:0006284">
    <property type="term" value="P:base-excision repair"/>
    <property type="evidence" value="ECO:0007669"/>
    <property type="project" value="TreeGrafter"/>
</dbReference>
<comment type="function">
    <text evidence="7">Endonuclease IV plays a role in DNA repair. It cleaves phosphodiester bonds at apurinic or apyrimidinic (AP) sites, generating a 3'-hydroxyl group and a 5'-terminal sugar phosphate.</text>
</comment>
<feature type="binding site" evidence="7">
    <location>
        <position position="170"/>
    </location>
    <ligand>
        <name>Zn(2+)</name>
        <dbReference type="ChEBI" id="CHEBI:29105"/>
        <label>1</label>
    </ligand>
</feature>
<organism evidence="9 10">
    <name type="scientific">Bifidobacterium callitrichos</name>
    <dbReference type="NCBI Taxonomy" id="762209"/>
    <lineage>
        <taxon>Bacteria</taxon>
        <taxon>Bacillati</taxon>
        <taxon>Actinomycetota</taxon>
        <taxon>Actinomycetes</taxon>
        <taxon>Bifidobacteriales</taxon>
        <taxon>Bifidobacteriaceae</taxon>
        <taxon>Bifidobacterium</taxon>
    </lineage>
</organism>
<dbReference type="SMART" id="SM00518">
    <property type="entry name" value="AP2Ec"/>
    <property type="match status" value="1"/>
</dbReference>
<dbReference type="Proteomes" id="UP000240228">
    <property type="component" value="Unassembled WGS sequence"/>
</dbReference>
<evidence type="ECO:0000256" key="7">
    <source>
        <dbReference type="HAMAP-Rule" id="MF_00152"/>
    </source>
</evidence>
<feature type="binding site" evidence="7">
    <location>
        <position position="241"/>
    </location>
    <ligand>
        <name>Zn(2+)</name>
        <dbReference type="ChEBI" id="CHEBI:29105"/>
        <label>2</label>
    </ligand>
</feature>
<comment type="caution">
    <text evidence="9">The sequence shown here is derived from an EMBL/GenBank/DDBJ whole genome shotgun (WGS) entry which is preliminary data.</text>
</comment>
<dbReference type="RefSeq" id="WP_107044040.1">
    <property type="nucleotide sequence ID" value="NZ_NWTX01000007.1"/>
</dbReference>
<dbReference type="GO" id="GO:0008081">
    <property type="term" value="F:phosphoric diester hydrolase activity"/>
    <property type="evidence" value="ECO:0007669"/>
    <property type="project" value="TreeGrafter"/>
</dbReference>